<dbReference type="Proteomes" id="UP001271007">
    <property type="component" value="Unassembled WGS sequence"/>
</dbReference>
<reference evidence="2" key="1">
    <citation type="submission" date="2023-04" db="EMBL/GenBank/DDBJ databases">
        <title>Black Yeasts Isolated from many extreme environments.</title>
        <authorList>
            <person name="Coleine C."/>
            <person name="Stajich J.E."/>
            <person name="Selbmann L."/>
        </authorList>
    </citation>
    <scope>NUCLEOTIDE SEQUENCE</scope>
    <source>
        <strain evidence="2">CCFEE 5312</strain>
    </source>
</reference>
<keyword evidence="3" id="KW-1185">Reference proteome</keyword>
<feature type="region of interest" description="Disordered" evidence="1">
    <location>
        <begin position="149"/>
        <end position="188"/>
    </location>
</feature>
<organism evidence="2 3">
    <name type="scientific">Extremus antarcticus</name>
    <dbReference type="NCBI Taxonomy" id="702011"/>
    <lineage>
        <taxon>Eukaryota</taxon>
        <taxon>Fungi</taxon>
        <taxon>Dikarya</taxon>
        <taxon>Ascomycota</taxon>
        <taxon>Pezizomycotina</taxon>
        <taxon>Dothideomycetes</taxon>
        <taxon>Dothideomycetidae</taxon>
        <taxon>Mycosphaerellales</taxon>
        <taxon>Extremaceae</taxon>
        <taxon>Extremus</taxon>
    </lineage>
</organism>
<feature type="compositionally biased region" description="Acidic residues" evidence="1">
    <location>
        <begin position="163"/>
        <end position="178"/>
    </location>
</feature>
<sequence>MREALDGLTMDATTFSCVLDQVRLLANRDDATPAQARGLDSSQRIPDLSKTQIREILGLCPDIGKDSRMHCRKVKEAAIALVRGTRKFQEALGLCDEINETGADALAERCKALLAELRAEGEAGAETTIPKSPATSTLSAVVTGALKDSFTDAEVEDSGRSEGDEERSEVESMEEGEADATAIAITDG</sequence>
<comment type="caution">
    <text evidence="2">The sequence shown here is derived from an EMBL/GenBank/DDBJ whole genome shotgun (WGS) entry which is preliminary data.</text>
</comment>
<accession>A0AAJ0DGP2</accession>
<evidence type="ECO:0000313" key="2">
    <source>
        <dbReference type="EMBL" id="KAK3053765.1"/>
    </source>
</evidence>
<protein>
    <submittedName>
        <fullName evidence="2">Uncharacterized protein</fullName>
    </submittedName>
</protein>
<evidence type="ECO:0000256" key="1">
    <source>
        <dbReference type="SAM" id="MobiDB-lite"/>
    </source>
</evidence>
<evidence type="ECO:0000313" key="3">
    <source>
        <dbReference type="Proteomes" id="UP001271007"/>
    </source>
</evidence>
<dbReference type="AlphaFoldDB" id="A0AAJ0DGP2"/>
<gene>
    <name evidence="2" type="ORF">LTR09_005045</name>
</gene>
<name>A0AAJ0DGP2_9PEZI</name>
<dbReference type="EMBL" id="JAWDJX010000014">
    <property type="protein sequence ID" value="KAK3053765.1"/>
    <property type="molecule type" value="Genomic_DNA"/>
</dbReference>
<proteinExistence type="predicted"/>